<dbReference type="Proteomes" id="UP000190042">
    <property type="component" value="Unassembled WGS sequence"/>
</dbReference>
<evidence type="ECO:0000313" key="1">
    <source>
        <dbReference type="EMBL" id="SKB01727.1"/>
    </source>
</evidence>
<dbReference type="Pfam" id="PF01904">
    <property type="entry name" value="DUF72"/>
    <property type="match status" value="1"/>
</dbReference>
<keyword evidence="2" id="KW-1185">Reference proteome</keyword>
<dbReference type="Gene3D" id="3.20.20.410">
    <property type="entry name" value="Protein of unknown function UPF0759"/>
    <property type="match status" value="1"/>
</dbReference>
<dbReference type="PANTHER" id="PTHR30348">
    <property type="entry name" value="UNCHARACTERIZED PROTEIN YECE"/>
    <property type="match status" value="1"/>
</dbReference>
<dbReference type="InterPro" id="IPR002763">
    <property type="entry name" value="DUF72"/>
</dbReference>
<dbReference type="AlphaFoldDB" id="A0A1T4YIQ9"/>
<evidence type="ECO:0000313" key="2">
    <source>
        <dbReference type="Proteomes" id="UP000190042"/>
    </source>
</evidence>
<protein>
    <submittedName>
        <fullName evidence="1">Uncharacterized conserved protein YecE, DUF72 family</fullName>
    </submittedName>
</protein>
<organism evidence="1 2">
    <name type="scientific">Sporosarcina newyorkensis</name>
    <dbReference type="NCBI Taxonomy" id="759851"/>
    <lineage>
        <taxon>Bacteria</taxon>
        <taxon>Bacillati</taxon>
        <taxon>Bacillota</taxon>
        <taxon>Bacilli</taxon>
        <taxon>Bacillales</taxon>
        <taxon>Caryophanaceae</taxon>
        <taxon>Sporosarcina</taxon>
    </lineage>
</organism>
<name>A0A1T4YIQ9_9BACL</name>
<dbReference type="RefSeq" id="WP_078818045.1">
    <property type="nucleotide sequence ID" value="NZ_FUYJ01000005.1"/>
</dbReference>
<dbReference type="InterPro" id="IPR036520">
    <property type="entry name" value="UPF0759_sf"/>
</dbReference>
<dbReference type="SUPFAM" id="SSF117396">
    <property type="entry name" value="TM1631-like"/>
    <property type="match status" value="1"/>
</dbReference>
<accession>A0A1T4YIQ9</accession>
<proteinExistence type="predicted"/>
<gene>
    <name evidence="1" type="ORF">SAMN04244570_2799</name>
</gene>
<reference evidence="2" key="1">
    <citation type="submission" date="2017-02" db="EMBL/GenBank/DDBJ databases">
        <authorList>
            <person name="Varghese N."/>
            <person name="Submissions S."/>
        </authorList>
    </citation>
    <scope>NUCLEOTIDE SEQUENCE [LARGE SCALE GENOMIC DNA]</scope>
    <source>
        <strain evidence="2">DSM 23966</strain>
    </source>
</reference>
<dbReference type="EMBL" id="FUYJ01000005">
    <property type="protein sequence ID" value="SKB01727.1"/>
    <property type="molecule type" value="Genomic_DNA"/>
</dbReference>
<dbReference type="PANTHER" id="PTHR30348:SF13">
    <property type="entry name" value="UPF0759 PROTEIN YUNF"/>
    <property type="match status" value="1"/>
</dbReference>
<sequence>MIHIGLTGWGDHPSLYNEKTAANKKLLDYSQHFPIVELDSTFYAIQSEKMMRKWTDETPADFQFIVKAYQGITGHQRGKIPYDSEEEMFSLFKLSMSAFVEAGKLAMVLVQFPPWFDCQKENVERIRFVHEQLQPLPIAVEFRHQSWYSPAYREKTLEFLRGLNIIHGVCDEPQVGDGSVPLVPVATDSKVLLRLHGRNYNGWVNTTGDSKAWRKVRYLYDYNEAELEGLRKVVQTLEQQAQDVYIIFNNNSGQHAAKNAKQFANLFNIEYGQPLTKQLDLFEEDH</sequence>